<evidence type="ECO:0000313" key="5">
    <source>
        <dbReference type="Proteomes" id="UP000177354"/>
    </source>
</evidence>
<keyword evidence="2 3" id="KW-0694">RNA-binding</keyword>
<accession>A0A1F5Z3B7</accession>
<evidence type="ECO:0000256" key="2">
    <source>
        <dbReference type="ARBA" id="ARBA00022884"/>
    </source>
</evidence>
<dbReference type="PROSITE" id="PS50084">
    <property type="entry name" value="KH_TYPE_1"/>
    <property type="match status" value="1"/>
</dbReference>
<evidence type="ECO:0000313" key="4">
    <source>
        <dbReference type="EMBL" id="OGG06931.1"/>
    </source>
</evidence>
<dbReference type="SUPFAM" id="SSF54814">
    <property type="entry name" value="Prokaryotic type KH domain (KH-domain type II)"/>
    <property type="match status" value="1"/>
</dbReference>
<reference evidence="4 5" key="1">
    <citation type="journal article" date="2016" name="Nat. Commun.">
        <title>Thousands of microbial genomes shed light on interconnected biogeochemical processes in an aquifer system.</title>
        <authorList>
            <person name="Anantharaman K."/>
            <person name="Brown C.T."/>
            <person name="Hug L.A."/>
            <person name="Sharon I."/>
            <person name="Castelle C.J."/>
            <person name="Probst A.J."/>
            <person name="Thomas B.C."/>
            <person name="Singh A."/>
            <person name="Wilkins M.J."/>
            <person name="Karaoz U."/>
            <person name="Brodie E.L."/>
            <person name="Williams K.H."/>
            <person name="Hubbard S.S."/>
            <person name="Banfield J.F."/>
        </authorList>
    </citation>
    <scope>NUCLEOTIDE SEQUENCE [LARGE SCALE GENOMIC DNA]</scope>
</reference>
<dbReference type="Gene3D" id="3.30.300.20">
    <property type="match status" value="1"/>
</dbReference>
<dbReference type="AlphaFoldDB" id="A0A1F5Z3B7"/>
<dbReference type="PANTHER" id="PTHR34654">
    <property type="entry name" value="UPF0109 PROTEIN SCO5592"/>
    <property type="match status" value="1"/>
</dbReference>
<dbReference type="InterPro" id="IPR009019">
    <property type="entry name" value="KH_sf_prok-type"/>
</dbReference>
<dbReference type="EMBL" id="MFJF01000013">
    <property type="protein sequence ID" value="OGG06931.1"/>
    <property type="molecule type" value="Genomic_DNA"/>
</dbReference>
<evidence type="ECO:0000256" key="3">
    <source>
        <dbReference type="PROSITE-ProRule" id="PRU00117"/>
    </source>
</evidence>
<organism evidence="4 5">
    <name type="scientific">Candidatus Gottesmanbacteria bacterium RIFCSPHIGHO2_01_FULL_40_15</name>
    <dbReference type="NCBI Taxonomy" id="1798376"/>
    <lineage>
        <taxon>Bacteria</taxon>
        <taxon>Candidatus Gottesmaniibacteriota</taxon>
    </lineage>
</organism>
<proteinExistence type="predicted"/>
<protein>
    <submittedName>
        <fullName evidence="4">Uncharacterized protein</fullName>
    </submittedName>
</protein>
<dbReference type="Pfam" id="PF13083">
    <property type="entry name" value="KH_KhpA-B"/>
    <property type="match status" value="1"/>
</dbReference>
<keyword evidence="1" id="KW-0963">Cytoplasm</keyword>
<dbReference type="InterPro" id="IPR015946">
    <property type="entry name" value="KH_dom-like_a/b"/>
</dbReference>
<gene>
    <name evidence="4" type="ORF">A2777_03700</name>
</gene>
<dbReference type="PANTHER" id="PTHR34654:SF1">
    <property type="entry name" value="RNA-BINDING PROTEIN KHPA"/>
    <property type="match status" value="1"/>
</dbReference>
<name>A0A1F5Z3B7_9BACT</name>
<dbReference type="InterPro" id="IPR020627">
    <property type="entry name" value="KhpA"/>
</dbReference>
<comment type="caution">
    <text evidence="4">The sequence shown here is derived from an EMBL/GenBank/DDBJ whole genome shotgun (WGS) entry which is preliminary data.</text>
</comment>
<evidence type="ECO:0000256" key="1">
    <source>
        <dbReference type="ARBA" id="ARBA00022490"/>
    </source>
</evidence>
<dbReference type="GO" id="GO:0003723">
    <property type="term" value="F:RNA binding"/>
    <property type="evidence" value="ECO:0007669"/>
    <property type="project" value="UniProtKB-UniRule"/>
</dbReference>
<dbReference type="Proteomes" id="UP000177354">
    <property type="component" value="Unassembled WGS sequence"/>
</dbReference>
<sequence>MKDFLKYLLSLIVNQPEDLTVDEIPTGENAFQYNITAAPDDIGKIIGKDGKIIQAVRQTAKILAVKLGVRIRIQLG</sequence>
<dbReference type="CDD" id="cd22533">
    <property type="entry name" value="KH-II_YlqC-like"/>
    <property type="match status" value="1"/>
</dbReference>